<feature type="domain" description="HTH tetR-type" evidence="3">
    <location>
        <begin position="15"/>
        <end position="75"/>
    </location>
</feature>
<dbReference type="RefSeq" id="WP_173162380.1">
    <property type="nucleotide sequence ID" value="NZ_AP022871.1"/>
</dbReference>
<name>A0A6F8YVJ2_9ACTN</name>
<dbReference type="PROSITE" id="PS50977">
    <property type="entry name" value="HTH_TETR_2"/>
    <property type="match status" value="1"/>
</dbReference>
<reference evidence="4 5" key="2">
    <citation type="submission" date="2020-03" db="EMBL/GenBank/DDBJ databases">
        <authorList>
            <person name="Ichikawa N."/>
            <person name="Kimura A."/>
            <person name="Kitahashi Y."/>
            <person name="Uohara A."/>
        </authorList>
    </citation>
    <scope>NUCLEOTIDE SEQUENCE [LARGE SCALE GENOMIC DNA]</scope>
    <source>
        <strain evidence="4 5">NBRC 105367</strain>
    </source>
</reference>
<dbReference type="PANTHER" id="PTHR30055:SF146">
    <property type="entry name" value="HTH-TYPE TRANSCRIPTIONAL DUAL REGULATOR CECR"/>
    <property type="match status" value="1"/>
</dbReference>
<dbReference type="Pfam" id="PF17931">
    <property type="entry name" value="TetR_C_23"/>
    <property type="match status" value="1"/>
</dbReference>
<accession>A0A6F8YVJ2</accession>
<dbReference type="InterPro" id="IPR036271">
    <property type="entry name" value="Tet_transcr_reg_TetR-rel_C_sf"/>
</dbReference>
<evidence type="ECO:0000313" key="4">
    <source>
        <dbReference type="EMBL" id="BCB90195.1"/>
    </source>
</evidence>
<organism evidence="4 5">
    <name type="scientific">Phytohabitans suffuscus</name>
    <dbReference type="NCBI Taxonomy" id="624315"/>
    <lineage>
        <taxon>Bacteria</taxon>
        <taxon>Bacillati</taxon>
        <taxon>Actinomycetota</taxon>
        <taxon>Actinomycetes</taxon>
        <taxon>Micromonosporales</taxon>
        <taxon>Micromonosporaceae</taxon>
    </lineage>
</organism>
<dbReference type="PANTHER" id="PTHR30055">
    <property type="entry name" value="HTH-TYPE TRANSCRIPTIONAL REGULATOR RUTR"/>
    <property type="match status" value="1"/>
</dbReference>
<dbReference type="Proteomes" id="UP000503011">
    <property type="component" value="Chromosome"/>
</dbReference>
<dbReference type="PRINTS" id="PR00455">
    <property type="entry name" value="HTHTETR"/>
</dbReference>
<gene>
    <name evidence="4" type="ORF">Psuf_075080</name>
</gene>
<dbReference type="SUPFAM" id="SSF48498">
    <property type="entry name" value="Tetracyclin repressor-like, C-terminal domain"/>
    <property type="match status" value="1"/>
</dbReference>
<evidence type="ECO:0000259" key="3">
    <source>
        <dbReference type="PROSITE" id="PS50977"/>
    </source>
</evidence>
<dbReference type="AlphaFoldDB" id="A0A6F8YVJ2"/>
<proteinExistence type="predicted"/>
<dbReference type="InterPro" id="IPR009057">
    <property type="entry name" value="Homeodomain-like_sf"/>
</dbReference>
<keyword evidence="1 2" id="KW-0238">DNA-binding</keyword>
<dbReference type="Gene3D" id="1.10.357.10">
    <property type="entry name" value="Tetracycline Repressor, domain 2"/>
    <property type="match status" value="1"/>
</dbReference>
<dbReference type="InterPro" id="IPR050109">
    <property type="entry name" value="HTH-type_TetR-like_transc_reg"/>
</dbReference>
<dbReference type="GO" id="GO:0000976">
    <property type="term" value="F:transcription cis-regulatory region binding"/>
    <property type="evidence" value="ECO:0007669"/>
    <property type="project" value="TreeGrafter"/>
</dbReference>
<dbReference type="EMBL" id="AP022871">
    <property type="protein sequence ID" value="BCB90195.1"/>
    <property type="molecule type" value="Genomic_DNA"/>
</dbReference>
<dbReference type="SUPFAM" id="SSF46689">
    <property type="entry name" value="Homeodomain-like"/>
    <property type="match status" value="1"/>
</dbReference>
<keyword evidence="5" id="KW-1185">Reference proteome</keyword>
<feature type="DNA-binding region" description="H-T-H motif" evidence="2">
    <location>
        <begin position="38"/>
        <end position="57"/>
    </location>
</feature>
<dbReference type="KEGG" id="psuu:Psuf_075080"/>
<reference evidence="4 5" key="1">
    <citation type="submission" date="2020-03" db="EMBL/GenBank/DDBJ databases">
        <title>Whole genome shotgun sequence of Phytohabitans suffuscus NBRC 105367.</title>
        <authorList>
            <person name="Komaki H."/>
            <person name="Tamura T."/>
        </authorList>
    </citation>
    <scope>NUCLEOTIDE SEQUENCE [LARGE SCALE GENOMIC DNA]</scope>
    <source>
        <strain evidence="4 5">NBRC 105367</strain>
    </source>
</reference>
<dbReference type="InterPro" id="IPR041673">
    <property type="entry name" value="TetR_C_23"/>
</dbReference>
<dbReference type="GO" id="GO:0003700">
    <property type="term" value="F:DNA-binding transcription factor activity"/>
    <property type="evidence" value="ECO:0007669"/>
    <property type="project" value="TreeGrafter"/>
</dbReference>
<dbReference type="InterPro" id="IPR001647">
    <property type="entry name" value="HTH_TetR"/>
</dbReference>
<evidence type="ECO:0000313" key="5">
    <source>
        <dbReference type="Proteomes" id="UP000503011"/>
    </source>
</evidence>
<protein>
    <submittedName>
        <fullName evidence="4">TetR family transcriptional regulator</fullName>
    </submittedName>
</protein>
<evidence type="ECO:0000256" key="2">
    <source>
        <dbReference type="PROSITE-ProRule" id="PRU00335"/>
    </source>
</evidence>
<dbReference type="Pfam" id="PF00440">
    <property type="entry name" value="TetR_N"/>
    <property type="match status" value="1"/>
</dbReference>
<sequence>MGTSSPAGAPPAHGERTRELILRTALRLFAERGYERTTMRAIADAAGVSVSNAYYYFRSKDQLLQEFYAEIQRRHREESAEALGRTGLGDRLRGVLHAGVTVMSPYHDFAGSFLGVAINPRSPSSPFSVESAAAREAAIALFRDVVEGSKPAVDRQVRADLPELLWLAHLGVTLYWVHDMSYEQDRTRRLIDLATPFVGRLIRLSRLPGMCPITTDLLWLVRKVRS</sequence>
<evidence type="ECO:0000256" key="1">
    <source>
        <dbReference type="ARBA" id="ARBA00023125"/>
    </source>
</evidence>